<dbReference type="AlphaFoldDB" id="A0A0L0VTF6"/>
<dbReference type="EMBL" id="AJIL01000022">
    <property type="protein sequence ID" value="KNF02559.1"/>
    <property type="molecule type" value="Genomic_DNA"/>
</dbReference>
<comment type="caution">
    <text evidence="3">The sequence shown here is derived from an EMBL/GenBank/DDBJ whole genome shotgun (WGS) entry which is preliminary data.</text>
</comment>
<keyword evidence="1" id="KW-0472">Membrane</keyword>
<evidence type="ECO:0000256" key="1">
    <source>
        <dbReference type="SAM" id="Phobius"/>
    </source>
</evidence>
<keyword evidence="1" id="KW-1133">Transmembrane helix</keyword>
<evidence type="ECO:0000256" key="2">
    <source>
        <dbReference type="SAM" id="SignalP"/>
    </source>
</evidence>
<feature type="signal peptide" evidence="2">
    <location>
        <begin position="1"/>
        <end position="18"/>
    </location>
</feature>
<reference evidence="4" key="1">
    <citation type="submission" date="2014-03" db="EMBL/GenBank/DDBJ databases">
        <title>The Genome Sequence of Puccinia striiformis f. sp. tritici PST-78.</title>
        <authorList>
            <consortium name="The Broad Institute Genome Sequencing Platform"/>
            <person name="Cuomo C."/>
            <person name="Hulbert S."/>
            <person name="Chen X."/>
            <person name="Walker B."/>
            <person name="Young S.K."/>
            <person name="Zeng Q."/>
            <person name="Gargeya S."/>
            <person name="Fitzgerald M."/>
            <person name="Haas B."/>
            <person name="Abouelleil A."/>
            <person name="Alvarado L."/>
            <person name="Arachchi H.M."/>
            <person name="Berlin A.M."/>
            <person name="Chapman S.B."/>
            <person name="Goldberg J."/>
            <person name="Griggs A."/>
            <person name="Gujja S."/>
            <person name="Hansen M."/>
            <person name="Howarth C."/>
            <person name="Imamovic A."/>
            <person name="Larimer J."/>
            <person name="McCowan C."/>
            <person name="Montmayeur A."/>
            <person name="Murphy C."/>
            <person name="Neiman D."/>
            <person name="Pearson M."/>
            <person name="Priest M."/>
            <person name="Roberts A."/>
            <person name="Saif S."/>
            <person name="Shea T."/>
            <person name="Sisk P."/>
            <person name="Sykes S."/>
            <person name="Wortman J."/>
            <person name="Nusbaum C."/>
            <person name="Birren B."/>
        </authorList>
    </citation>
    <scope>NUCLEOTIDE SEQUENCE [LARGE SCALE GENOMIC DNA]</scope>
    <source>
        <strain evidence="4">race PST-78</strain>
    </source>
</reference>
<organism evidence="3 4">
    <name type="scientific">Puccinia striiformis f. sp. tritici PST-78</name>
    <dbReference type="NCBI Taxonomy" id="1165861"/>
    <lineage>
        <taxon>Eukaryota</taxon>
        <taxon>Fungi</taxon>
        <taxon>Dikarya</taxon>
        <taxon>Basidiomycota</taxon>
        <taxon>Pucciniomycotina</taxon>
        <taxon>Pucciniomycetes</taxon>
        <taxon>Pucciniales</taxon>
        <taxon>Pucciniaceae</taxon>
        <taxon>Puccinia</taxon>
    </lineage>
</organism>
<protein>
    <submittedName>
        <fullName evidence="3">Uncharacterized protein</fullName>
    </submittedName>
</protein>
<feature type="chain" id="PRO_5005549888" evidence="2">
    <location>
        <begin position="19"/>
        <end position="152"/>
    </location>
</feature>
<gene>
    <name evidence="3" type="ORF">PSTG_04157</name>
</gene>
<keyword evidence="4" id="KW-1185">Reference proteome</keyword>
<evidence type="ECO:0000313" key="4">
    <source>
        <dbReference type="Proteomes" id="UP000054564"/>
    </source>
</evidence>
<sequence>MNISLLLIPFIIQFFATGMDPPRRELASLGHKSSIDNRDEISDFPSSSRMVELSPVDQVSVDMSPSNDVSTYGTMIRKHNSPYQIPTPDERAMIAGRDARADSVSPNVAITRTREWEEEGVCSKLCVLGSGCIVASFIIIGTILYLILHAGA</sequence>
<keyword evidence="1" id="KW-0812">Transmembrane</keyword>
<name>A0A0L0VTF6_9BASI</name>
<dbReference type="Proteomes" id="UP000054564">
    <property type="component" value="Unassembled WGS sequence"/>
</dbReference>
<feature type="transmembrane region" description="Helical" evidence="1">
    <location>
        <begin position="127"/>
        <end position="148"/>
    </location>
</feature>
<keyword evidence="2" id="KW-0732">Signal</keyword>
<proteinExistence type="predicted"/>
<accession>A0A0L0VTF6</accession>
<evidence type="ECO:0000313" key="3">
    <source>
        <dbReference type="EMBL" id="KNF02559.1"/>
    </source>
</evidence>